<feature type="domain" description="Glycosyltransferase 2-like" evidence="3">
    <location>
        <begin position="6"/>
        <end position="129"/>
    </location>
</feature>
<dbReference type="PANTHER" id="PTHR22916">
    <property type="entry name" value="GLYCOSYLTRANSFERASE"/>
    <property type="match status" value="1"/>
</dbReference>
<keyword evidence="5" id="KW-1185">Reference proteome</keyword>
<evidence type="ECO:0000313" key="4">
    <source>
        <dbReference type="EMBL" id="MBM6876033.1"/>
    </source>
</evidence>
<organism evidence="4 5">
    <name type="scientific">Fusobacterium mortiferum</name>
    <dbReference type="NCBI Taxonomy" id="850"/>
    <lineage>
        <taxon>Bacteria</taxon>
        <taxon>Fusobacteriati</taxon>
        <taxon>Fusobacteriota</taxon>
        <taxon>Fusobacteriia</taxon>
        <taxon>Fusobacteriales</taxon>
        <taxon>Fusobacteriaceae</taxon>
        <taxon>Fusobacterium</taxon>
    </lineage>
</organism>
<proteinExistence type="predicted"/>
<evidence type="ECO:0000259" key="3">
    <source>
        <dbReference type="Pfam" id="PF00535"/>
    </source>
</evidence>
<dbReference type="PANTHER" id="PTHR22916:SF51">
    <property type="entry name" value="GLYCOSYLTRANSFERASE EPSH-RELATED"/>
    <property type="match status" value="1"/>
</dbReference>
<reference evidence="4 5" key="1">
    <citation type="journal article" date="2021" name="Sci. Rep.">
        <title>The distribution of antibiotic resistance genes in chicken gut microbiota commensals.</title>
        <authorList>
            <person name="Juricova H."/>
            <person name="Matiasovicova J."/>
            <person name="Kubasova T."/>
            <person name="Cejkova D."/>
            <person name="Rychlik I."/>
        </authorList>
    </citation>
    <scope>NUCLEOTIDE SEQUENCE [LARGE SCALE GENOMIC DNA]</scope>
    <source>
        <strain evidence="4 5">An425</strain>
    </source>
</reference>
<dbReference type="InterPro" id="IPR001173">
    <property type="entry name" value="Glyco_trans_2-like"/>
</dbReference>
<comment type="caution">
    <text evidence="4">The sequence shown here is derived from an EMBL/GenBank/DDBJ whole genome shotgun (WGS) entry which is preliminary data.</text>
</comment>
<dbReference type="InterPro" id="IPR029044">
    <property type="entry name" value="Nucleotide-diphossugar_trans"/>
</dbReference>
<gene>
    <name evidence="4" type="ORF">H6A04_10330</name>
</gene>
<keyword evidence="1" id="KW-0328">Glycosyltransferase</keyword>
<dbReference type="SUPFAM" id="SSF53448">
    <property type="entry name" value="Nucleotide-diphospho-sugar transferases"/>
    <property type="match status" value="1"/>
</dbReference>
<accession>A0ABS2G5L6</accession>
<evidence type="ECO:0000256" key="2">
    <source>
        <dbReference type="ARBA" id="ARBA00022679"/>
    </source>
</evidence>
<dbReference type="Pfam" id="PF00535">
    <property type="entry name" value="Glycos_transf_2"/>
    <property type="match status" value="1"/>
</dbReference>
<evidence type="ECO:0000313" key="5">
    <source>
        <dbReference type="Proteomes" id="UP000728968"/>
    </source>
</evidence>
<sequence>MEAKISIIVPVYRVEKYINRCLDSILNQSYKNLEIILVDDGSPDRCGEICEEYAKKDSRIRVIHKENGGLSDARNFGMKYITGEYTLFLDSDDHIEKDCIETLLKIAQENNSDIVQCGFYYDYNTYLLYDDRYYTEDSPIVNLDNNSLMRELVINERVKNFAWGKLYKSELIRDKYFKKGVLFEDVFWAHNIMKDVKKYTIIHKLLWYYTQREDSIVGKYSSKNLDILKGLKERKEFLKINYPNLLGEINKLIFTTSMLHYNIILKLKEPSLEVTKKEIEADILKNYLEIYRSLDSYFLKWQLIIFKYIPSLNRMPILLKRVFEKIKGEKLLKRIDK</sequence>
<evidence type="ECO:0000256" key="1">
    <source>
        <dbReference type="ARBA" id="ARBA00022676"/>
    </source>
</evidence>
<dbReference type="RefSeq" id="WP_204716676.1">
    <property type="nucleotide sequence ID" value="NZ_JACJLT010000157.1"/>
</dbReference>
<dbReference type="Gene3D" id="3.90.550.10">
    <property type="entry name" value="Spore Coat Polysaccharide Biosynthesis Protein SpsA, Chain A"/>
    <property type="match status" value="1"/>
</dbReference>
<dbReference type="CDD" id="cd00761">
    <property type="entry name" value="Glyco_tranf_GTA_type"/>
    <property type="match status" value="1"/>
</dbReference>
<name>A0ABS2G5L6_FUSMR</name>
<dbReference type="EMBL" id="JACJLT010000157">
    <property type="protein sequence ID" value="MBM6876033.1"/>
    <property type="molecule type" value="Genomic_DNA"/>
</dbReference>
<protein>
    <submittedName>
        <fullName evidence="4">Glycosyltransferase</fullName>
    </submittedName>
</protein>
<dbReference type="Proteomes" id="UP000728968">
    <property type="component" value="Unassembled WGS sequence"/>
</dbReference>
<keyword evidence="2" id="KW-0808">Transferase</keyword>